<dbReference type="Pfam" id="PF00534">
    <property type="entry name" value="Glycos_transf_1"/>
    <property type="match status" value="1"/>
</dbReference>
<reference evidence="3 4" key="1">
    <citation type="submission" date="2019-03" db="EMBL/GenBank/DDBJ databases">
        <title>Single cell metagenomics reveals metabolic interactions within the superorganism composed of flagellate Streblomastix strix and complex community of Bacteroidetes bacteria on its surface.</title>
        <authorList>
            <person name="Treitli S.C."/>
            <person name="Kolisko M."/>
            <person name="Husnik F."/>
            <person name="Keeling P."/>
            <person name="Hampl V."/>
        </authorList>
    </citation>
    <scope>NUCLEOTIDE SEQUENCE [LARGE SCALE GENOMIC DNA]</scope>
    <source>
        <strain evidence="3">St1</strain>
    </source>
</reference>
<keyword evidence="1" id="KW-0812">Transmembrane</keyword>
<keyword evidence="3" id="KW-0808">Transferase</keyword>
<evidence type="ECO:0000313" key="4">
    <source>
        <dbReference type="Proteomes" id="UP000324575"/>
    </source>
</evidence>
<accession>A0A5M8P678</accession>
<proteinExistence type="predicted"/>
<keyword evidence="3" id="KW-0328">Glycosyltransferase</keyword>
<name>A0A5M8P678_9BACT</name>
<dbReference type="Proteomes" id="UP000324575">
    <property type="component" value="Unassembled WGS sequence"/>
</dbReference>
<dbReference type="EC" id="2.4.1.-" evidence="3"/>
<keyword evidence="1" id="KW-1133">Transmembrane helix</keyword>
<feature type="transmembrane region" description="Helical" evidence="1">
    <location>
        <begin position="112"/>
        <end position="135"/>
    </location>
</feature>
<dbReference type="InterPro" id="IPR001296">
    <property type="entry name" value="Glyco_trans_1"/>
</dbReference>
<dbReference type="PANTHER" id="PTHR12526">
    <property type="entry name" value="GLYCOSYLTRANSFERASE"/>
    <property type="match status" value="1"/>
</dbReference>
<dbReference type="EMBL" id="SNRX01000001">
    <property type="protein sequence ID" value="KAA6303776.1"/>
    <property type="molecule type" value="Genomic_DNA"/>
</dbReference>
<organism evidence="3 4">
    <name type="scientific">Candidatus Ordinivivax streblomastigis</name>
    <dbReference type="NCBI Taxonomy" id="2540710"/>
    <lineage>
        <taxon>Bacteria</taxon>
        <taxon>Pseudomonadati</taxon>
        <taxon>Bacteroidota</taxon>
        <taxon>Bacteroidia</taxon>
        <taxon>Bacteroidales</taxon>
        <taxon>Candidatus Ordinivivax</taxon>
    </lineage>
</organism>
<dbReference type="Gene3D" id="3.40.50.2000">
    <property type="entry name" value="Glycogen Phosphorylase B"/>
    <property type="match status" value="2"/>
</dbReference>
<feature type="transmembrane region" description="Helical" evidence="1">
    <location>
        <begin position="83"/>
        <end position="100"/>
    </location>
</feature>
<comment type="caution">
    <text evidence="3">The sequence shown here is derived from an EMBL/GenBank/DDBJ whole genome shotgun (WGS) entry which is preliminary data.</text>
</comment>
<feature type="transmembrane region" description="Helical" evidence="1">
    <location>
        <begin position="155"/>
        <end position="178"/>
    </location>
</feature>
<sequence length="416" mass="48135">MKKHRILVSAYGCEPLKGSESGVGWNWILQMAKNNELHVITRSNNQGPIEMHLPHEVKNNIHFHYYDTGKCIRKFKNRAKGLYFYYFFWQLGIISVIRKLEKKHRFDYSMHLTFGSIWMPTFLFLFNIPFIWGPVGGGDGEPKSFLKLLPLKQRVMWYIRCALNYTTILNPLIFFSSYRAKVILVRTKNSSNIIPKPFRSKSKIILETAMEPQVFNYIKEKNTNDGCVRLITTGRLMPSKNILTAVRSLKYVPASYPVIFTIVGSGIEKAKILKEIEVNNLTHRVQFIEEITRENVLKELTKSDIFLFPSLREGGSWALMEAMVVSLPVICLKWAGMEVIMDDNSAICLPVTNPEQMSKDMAIAICKLIDNPDLMNQMGKVGRERIKTVFNWESKAVFMDNLFRELDEHELNDQHP</sequence>
<dbReference type="CDD" id="cd03801">
    <property type="entry name" value="GT4_PimA-like"/>
    <property type="match status" value="1"/>
</dbReference>
<evidence type="ECO:0000256" key="1">
    <source>
        <dbReference type="SAM" id="Phobius"/>
    </source>
</evidence>
<gene>
    <name evidence="3" type="ORF">EZS26_000327</name>
</gene>
<protein>
    <submittedName>
        <fullName evidence="3">Glycosyltransferase Gtf1</fullName>
        <ecNumber evidence="3">2.4.1.-</ecNumber>
    </submittedName>
</protein>
<feature type="domain" description="Glycosyl transferase family 1" evidence="2">
    <location>
        <begin position="219"/>
        <end position="385"/>
    </location>
</feature>
<dbReference type="AlphaFoldDB" id="A0A5M8P678"/>
<dbReference type="PANTHER" id="PTHR12526:SF630">
    <property type="entry name" value="GLYCOSYLTRANSFERASE"/>
    <property type="match status" value="1"/>
</dbReference>
<keyword evidence="1" id="KW-0472">Membrane</keyword>
<evidence type="ECO:0000313" key="3">
    <source>
        <dbReference type="EMBL" id="KAA6303776.1"/>
    </source>
</evidence>
<dbReference type="SUPFAM" id="SSF53756">
    <property type="entry name" value="UDP-Glycosyltransferase/glycogen phosphorylase"/>
    <property type="match status" value="1"/>
</dbReference>
<evidence type="ECO:0000259" key="2">
    <source>
        <dbReference type="Pfam" id="PF00534"/>
    </source>
</evidence>
<dbReference type="GO" id="GO:0016757">
    <property type="term" value="F:glycosyltransferase activity"/>
    <property type="evidence" value="ECO:0007669"/>
    <property type="project" value="UniProtKB-KW"/>
</dbReference>